<gene>
    <name evidence="1" type="ORF">H8K20_06430</name>
</gene>
<comment type="caution">
    <text evidence="1">The sequence shown here is derived from an EMBL/GenBank/DDBJ whole genome shotgun (WGS) entry which is preliminary data.</text>
</comment>
<organism evidence="1 2">
    <name type="scientific">Neobittarella massiliensis</name>
    <name type="common">ex Bilen et al. 2018</name>
    <dbReference type="NCBI Taxonomy" id="2041842"/>
    <lineage>
        <taxon>Bacteria</taxon>
        <taxon>Bacillati</taxon>
        <taxon>Bacillota</taxon>
        <taxon>Clostridia</taxon>
        <taxon>Eubacteriales</taxon>
        <taxon>Oscillospiraceae</taxon>
        <taxon>Neobittarella (ex Bilen et al. 2018)</taxon>
    </lineage>
</organism>
<sequence>MRLIDADAAVDRYYTEWEKVDICDGAQDRDWLKQCIDEAPTIDPEDLRPRGRWIEKPYLLGITRYCSKCGENYGMPHGVFNYCPNCGAKMIEEVPNG</sequence>
<proteinExistence type="predicted"/>
<dbReference type="Proteomes" id="UP000597668">
    <property type="component" value="Unassembled WGS sequence"/>
</dbReference>
<evidence type="ECO:0000313" key="1">
    <source>
        <dbReference type="EMBL" id="MBC3516030.1"/>
    </source>
</evidence>
<name>A0A8J6LUV2_9FIRM</name>
<protein>
    <submittedName>
        <fullName evidence="1">Uncharacterized protein</fullName>
    </submittedName>
</protein>
<evidence type="ECO:0000313" key="2">
    <source>
        <dbReference type="Proteomes" id="UP000597668"/>
    </source>
</evidence>
<dbReference type="AlphaFoldDB" id="A0A8J6LUV2"/>
<accession>A0A8J6LUV2</accession>
<keyword evidence="2" id="KW-1185">Reference proteome</keyword>
<reference evidence="1" key="1">
    <citation type="submission" date="2020-08" db="EMBL/GenBank/DDBJ databases">
        <authorList>
            <person name="Liu C."/>
            <person name="Sun Q."/>
        </authorList>
    </citation>
    <scope>NUCLEOTIDE SEQUENCE</scope>
    <source>
        <strain evidence="1">NSJ-65</strain>
    </source>
</reference>
<dbReference type="RefSeq" id="WP_186487830.1">
    <property type="nucleotide sequence ID" value="NZ_JACOGI010000001.1"/>
</dbReference>
<dbReference type="EMBL" id="JACOGI010000001">
    <property type="protein sequence ID" value="MBC3516030.1"/>
    <property type="molecule type" value="Genomic_DNA"/>
</dbReference>